<gene>
    <name evidence="1" type="primary">AVEN_242173_1</name>
    <name evidence="1" type="ORF">TNIN_436811</name>
</gene>
<evidence type="ECO:0000313" key="1">
    <source>
        <dbReference type="EMBL" id="GFY49341.1"/>
    </source>
</evidence>
<protein>
    <submittedName>
        <fullName evidence="1">DUF1758 domain-containing protein</fullName>
    </submittedName>
</protein>
<proteinExistence type="predicted"/>
<accession>A0A8X6XAN7</accession>
<evidence type="ECO:0000313" key="2">
    <source>
        <dbReference type="Proteomes" id="UP000886998"/>
    </source>
</evidence>
<organism evidence="1 2">
    <name type="scientific">Trichonephila inaurata madagascariensis</name>
    <dbReference type="NCBI Taxonomy" id="2747483"/>
    <lineage>
        <taxon>Eukaryota</taxon>
        <taxon>Metazoa</taxon>
        <taxon>Ecdysozoa</taxon>
        <taxon>Arthropoda</taxon>
        <taxon>Chelicerata</taxon>
        <taxon>Arachnida</taxon>
        <taxon>Araneae</taxon>
        <taxon>Araneomorphae</taxon>
        <taxon>Entelegynae</taxon>
        <taxon>Araneoidea</taxon>
        <taxon>Nephilidae</taxon>
        <taxon>Trichonephila</taxon>
        <taxon>Trichonephila inaurata</taxon>
    </lineage>
</organism>
<sequence length="116" mass="13618">MCPKECDVILGSDSFFDILRSGEIIGSKNEPIAQRTMFGWVVAGKHNVKNKEPHELYSHFLRIENELNTDSLLQRFWETEKLSVKEEFLSDEEQFCENHFNLIFKYNGEGRFVRVS</sequence>
<dbReference type="OrthoDB" id="6429609at2759"/>
<comment type="caution">
    <text evidence="1">The sequence shown here is derived from an EMBL/GenBank/DDBJ whole genome shotgun (WGS) entry which is preliminary data.</text>
</comment>
<name>A0A8X6XAN7_9ARAC</name>
<reference evidence="1" key="1">
    <citation type="submission" date="2020-08" db="EMBL/GenBank/DDBJ databases">
        <title>Multicomponent nature underlies the extraordinary mechanical properties of spider dragline silk.</title>
        <authorList>
            <person name="Kono N."/>
            <person name="Nakamura H."/>
            <person name="Mori M."/>
            <person name="Yoshida Y."/>
            <person name="Ohtoshi R."/>
            <person name="Malay A.D."/>
            <person name="Moran D.A.P."/>
            <person name="Tomita M."/>
            <person name="Numata K."/>
            <person name="Arakawa K."/>
        </authorList>
    </citation>
    <scope>NUCLEOTIDE SEQUENCE</scope>
</reference>
<dbReference type="Proteomes" id="UP000886998">
    <property type="component" value="Unassembled WGS sequence"/>
</dbReference>
<dbReference type="EMBL" id="BMAV01006966">
    <property type="protein sequence ID" value="GFY49341.1"/>
    <property type="molecule type" value="Genomic_DNA"/>
</dbReference>
<keyword evidence="2" id="KW-1185">Reference proteome</keyword>
<dbReference type="AlphaFoldDB" id="A0A8X6XAN7"/>